<evidence type="ECO:0000256" key="3">
    <source>
        <dbReference type="ARBA" id="ARBA00022833"/>
    </source>
</evidence>
<evidence type="ECO:0000313" key="8">
    <source>
        <dbReference type="Proteomes" id="UP001620626"/>
    </source>
</evidence>
<keyword evidence="8" id="KW-1185">Reference proteome</keyword>
<organism evidence="7 8">
    <name type="scientific">Heterodera trifolii</name>
    <dbReference type="NCBI Taxonomy" id="157864"/>
    <lineage>
        <taxon>Eukaryota</taxon>
        <taxon>Metazoa</taxon>
        <taxon>Ecdysozoa</taxon>
        <taxon>Nematoda</taxon>
        <taxon>Chromadorea</taxon>
        <taxon>Rhabditida</taxon>
        <taxon>Tylenchina</taxon>
        <taxon>Tylenchomorpha</taxon>
        <taxon>Tylenchoidea</taxon>
        <taxon>Heteroderidae</taxon>
        <taxon>Heteroderinae</taxon>
        <taxon>Heterodera</taxon>
    </lineage>
</organism>
<evidence type="ECO:0000256" key="4">
    <source>
        <dbReference type="PROSITE-ProRule" id="PRU00175"/>
    </source>
</evidence>
<keyword evidence="2 4" id="KW-0863">Zinc-finger</keyword>
<evidence type="ECO:0000256" key="5">
    <source>
        <dbReference type="SAM" id="Coils"/>
    </source>
</evidence>
<dbReference type="InterPro" id="IPR013083">
    <property type="entry name" value="Znf_RING/FYVE/PHD"/>
</dbReference>
<dbReference type="PROSITE" id="PS00518">
    <property type="entry name" value="ZF_RING_1"/>
    <property type="match status" value="1"/>
</dbReference>
<proteinExistence type="predicted"/>
<keyword evidence="3" id="KW-0862">Zinc</keyword>
<feature type="domain" description="RING-type" evidence="6">
    <location>
        <begin position="131"/>
        <end position="169"/>
    </location>
</feature>
<reference evidence="7 8" key="1">
    <citation type="submission" date="2024-10" db="EMBL/GenBank/DDBJ databases">
        <authorList>
            <person name="Kim D."/>
        </authorList>
    </citation>
    <scope>NUCLEOTIDE SEQUENCE [LARGE SCALE GENOMIC DNA]</scope>
    <source>
        <strain evidence="7">BH-2024</strain>
    </source>
</reference>
<dbReference type="InterPro" id="IPR001841">
    <property type="entry name" value="Znf_RING"/>
</dbReference>
<dbReference type="EMBL" id="JBICBT010000742">
    <property type="protein sequence ID" value="KAL3102996.1"/>
    <property type="molecule type" value="Genomic_DNA"/>
</dbReference>
<gene>
    <name evidence="7" type="ORF">niasHT_026444</name>
</gene>
<evidence type="ECO:0000256" key="2">
    <source>
        <dbReference type="ARBA" id="ARBA00022771"/>
    </source>
</evidence>
<feature type="coiled-coil region" evidence="5">
    <location>
        <begin position="11"/>
        <end position="38"/>
    </location>
</feature>
<dbReference type="Proteomes" id="UP001620626">
    <property type="component" value="Unassembled WGS sequence"/>
</dbReference>
<evidence type="ECO:0000256" key="1">
    <source>
        <dbReference type="ARBA" id="ARBA00022723"/>
    </source>
</evidence>
<keyword evidence="1" id="KW-0479">Metal-binding</keyword>
<dbReference type="Pfam" id="PF13920">
    <property type="entry name" value="zf-C3HC4_3"/>
    <property type="match status" value="1"/>
</dbReference>
<dbReference type="InterPro" id="IPR017907">
    <property type="entry name" value="Znf_RING_CS"/>
</dbReference>
<evidence type="ECO:0000313" key="7">
    <source>
        <dbReference type="EMBL" id="KAL3102996.1"/>
    </source>
</evidence>
<dbReference type="SUPFAM" id="SSF57850">
    <property type="entry name" value="RING/U-box"/>
    <property type="match status" value="1"/>
</dbReference>
<evidence type="ECO:0000259" key="6">
    <source>
        <dbReference type="PROSITE" id="PS50089"/>
    </source>
</evidence>
<keyword evidence="5" id="KW-0175">Coiled coil</keyword>
<dbReference type="GO" id="GO:0008270">
    <property type="term" value="F:zinc ion binding"/>
    <property type="evidence" value="ECO:0007669"/>
    <property type="project" value="UniProtKB-KW"/>
</dbReference>
<dbReference type="SMART" id="SM00184">
    <property type="entry name" value="RING"/>
    <property type="match status" value="1"/>
</dbReference>
<protein>
    <recommendedName>
        <fullName evidence="6">RING-type domain-containing protein</fullName>
    </recommendedName>
</protein>
<comment type="caution">
    <text evidence="7">The sequence shown here is derived from an EMBL/GenBank/DDBJ whole genome shotgun (WGS) entry which is preliminary data.</text>
</comment>
<accession>A0ABD2KJA4</accession>
<name>A0ABD2KJA4_9BILA</name>
<dbReference type="Gene3D" id="3.30.40.10">
    <property type="entry name" value="Zinc/RING finger domain, C3HC4 (zinc finger)"/>
    <property type="match status" value="1"/>
</dbReference>
<dbReference type="AlphaFoldDB" id="A0ABD2KJA4"/>
<sequence>MGQKESRHAFVNCALIRREEFEDKIQELNRKCAECFEESTLNMLFATKSTEERGILWQRSIRIHCFTVFDEKIYRKVYSLFQFLKFYESFIQILEASEASKHRENSLNNKDLMNMSIFKESCCAYSEDGRCIICFDSFPDSVLPCAHAYCSKCVDTFRAVDQSCCPLCRHPLKRNGQDEAWLMTERPEKEAINRYLVQPLEQQQLGTETDSEFD</sequence>
<dbReference type="PROSITE" id="PS50089">
    <property type="entry name" value="ZF_RING_2"/>
    <property type="match status" value="1"/>
</dbReference>